<gene>
    <name evidence="7" type="ORF">SAMN02745158_02197</name>
</gene>
<dbReference type="Pfam" id="PF02653">
    <property type="entry name" value="BPD_transp_2"/>
    <property type="match status" value="1"/>
</dbReference>
<evidence type="ECO:0000256" key="5">
    <source>
        <dbReference type="ARBA" id="ARBA00023136"/>
    </source>
</evidence>
<feature type="transmembrane region" description="Helical" evidence="6">
    <location>
        <begin position="49"/>
        <end position="72"/>
    </location>
</feature>
<feature type="transmembrane region" description="Helical" evidence="6">
    <location>
        <begin position="292"/>
        <end position="309"/>
    </location>
</feature>
<dbReference type="PANTHER" id="PTHR32196:SF72">
    <property type="entry name" value="RIBOSE IMPORT PERMEASE PROTEIN RBSC"/>
    <property type="match status" value="1"/>
</dbReference>
<dbReference type="GO" id="GO:0005886">
    <property type="term" value="C:plasma membrane"/>
    <property type="evidence" value="ECO:0007669"/>
    <property type="project" value="UniProtKB-SubCell"/>
</dbReference>
<evidence type="ECO:0000256" key="4">
    <source>
        <dbReference type="ARBA" id="ARBA00022989"/>
    </source>
</evidence>
<dbReference type="STRING" id="1122155.SAMN02745158_02197"/>
<evidence type="ECO:0000313" key="8">
    <source>
        <dbReference type="Proteomes" id="UP000184245"/>
    </source>
</evidence>
<sequence length="332" mass="35095">MKEKKKLSHVFQHEQFTLILTLLALCILMSLLSDKFLTSGNIINVLRQASQIGICAIGMTMVILLGGIDLSVGSVQGLAGVAAIVALNRTDSVCIAVLTGLAVGAAVGFINSLIITKMHITPLICTLGTMSIISGMALVTTNAVSFQATNKTYMQIGIGRIGAIPIPVIILLVLVIIFYFILNHTVYGRYIYAIGGNQRSAALAGIPVNKIIIITYTISGMLTGLAAVILSARMASGQPTAGTGFEMTVIAAVIIGGVSLSGGRGSLGGAMIGVLTLYVLTNGMVLMDVSSFWQDIMRGVLIILAVYIDERRKMQTTRKLTQARFAAETDNK</sequence>
<dbReference type="EMBL" id="FQVI01000010">
    <property type="protein sequence ID" value="SHE99534.1"/>
    <property type="molecule type" value="Genomic_DNA"/>
</dbReference>
<keyword evidence="3 6" id="KW-0812">Transmembrane</keyword>
<evidence type="ECO:0000256" key="2">
    <source>
        <dbReference type="ARBA" id="ARBA00022475"/>
    </source>
</evidence>
<dbReference type="Proteomes" id="UP000184245">
    <property type="component" value="Unassembled WGS sequence"/>
</dbReference>
<keyword evidence="2" id="KW-1003">Cell membrane</keyword>
<feature type="transmembrane region" description="Helical" evidence="6">
    <location>
        <begin position="211"/>
        <end position="235"/>
    </location>
</feature>
<organism evidence="7 8">
    <name type="scientific">Lactonifactor longoviformis DSM 17459</name>
    <dbReference type="NCBI Taxonomy" id="1122155"/>
    <lineage>
        <taxon>Bacteria</taxon>
        <taxon>Bacillati</taxon>
        <taxon>Bacillota</taxon>
        <taxon>Clostridia</taxon>
        <taxon>Eubacteriales</taxon>
        <taxon>Clostridiaceae</taxon>
        <taxon>Lactonifactor</taxon>
    </lineage>
</organism>
<dbReference type="InterPro" id="IPR001851">
    <property type="entry name" value="ABC_transp_permease"/>
</dbReference>
<feature type="transmembrane region" description="Helical" evidence="6">
    <location>
        <begin position="161"/>
        <end position="182"/>
    </location>
</feature>
<protein>
    <submittedName>
        <fullName evidence="7">Ribose transport system permease protein</fullName>
    </submittedName>
</protein>
<dbReference type="PANTHER" id="PTHR32196">
    <property type="entry name" value="ABC TRANSPORTER PERMEASE PROTEIN YPHD-RELATED-RELATED"/>
    <property type="match status" value="1"/>
</dbReference>
<evidence type="ECO:0000256" key="3">
    <source>
        <dbReference type="ARBA" id="ARBA00022692"/>
    </source>
</evidence>
<proteinExistence type="predicted"/>
<reference evidence="7 8" key="1">
    <citation type="submission" date="2016-11" db="EMBL/GenBank/DDBJ databases">
        <authorList>
            <person name="Jaros S."/>
            <person name="Januszkiewicz K."/>
            <person name="Wedrychowicz H."/>
        </authorList>
    </citation>
    <scope>NUCLEOTIDE SEQUENCE [LARGE SCALE GENOMIC DNA]</scope>
    <source>
        <strain evidence="7 8">DSM 17459</strain>
    </source>
</reference>
<dbReference type="GO" id="GO:0022857">
    <property type="term" value="F:transmembrane transporter activity"/>
    <property type="evidence" value="ECO:0007669"/>
    <property type="project" value="InterPro"/>
</dbReference>
<dbReference type="OrthoDB" id="9815820at2"/>
<keyword evidence="5 6" id="KW-0472">Membrane</keyword>
<evidence type="ECO:0000256" key="6">
    <source>
        <dbReference type="SAM" id="Phobius"/>
    </source>
</evidence>
<comment type="subcellular location">
    <subcellularLocation>
        <location evidence="1">Cell membrane</location>
        <topology evidence="1">Multi-pass membrane protein</topology>
    </subcellularLocation>
</comment>
<feature type="transmembrane region" description="Helical" evidence="6">
    <location>
        <begin position="120"/>
        <end position="140"/>
    </location>
</feature>
<accession>A0A1M4Y135</accession>
<evidence type="ECO:0000313" key="7">
    <source>
        <dbReference type="EMBL" id="SHE99534.1"/>
    </source>
</evidence>
<evidence type="ECO:0000256" key="1">
    <source>
        <dbReference type="ARBA" id="ARBA00004651"/>
    </source>
</evidence>
<dbReference type="RefSeq" id="WP_072851629.1">
    <property type="nucleotide sequence ID" value="NZ_FQVI01000010.1"/>
</dbReference>
<keyword evidence="4 6" id="KW-1133">Transmembrane helix</keyword>
<dbReference type="CDD" id="cd06579">
    <property type="entry name" value="TM_PBP1_transp_AraH_like"/>
    <property type="match status" value="1"/>
</dbReference>
<feature type="transmembrane region" description="Helical" evidence="6">
    <location>
        <begin position="93"/>
        <end position="114"/>
    </location>
</feature>
<keyword evidence="8" id="KW-1185">Reference proteome</keyword>
<dbReference type="AlphaFoldDB" id="A0A1M4Y135"/>
<name>A0A1M4Y135_9CLOT</name>
<feature type="transmembrane region" description="Helical" evidence="6">
    <location>
        <begin position="247"/>
        <end position="280"/>
    </location>
</feature>